<keyword evidence="3" id="KW-1185">Reference proteome</keyword>
<dbReference type="AlphaFoldDB" id="A0A1Y2HQM0"/>
<feature type="region of interest" description="Disordered" evidence="1">
    <location>
        <begin position="65"/>
        <end position="95"/>
    </location>
</feature>
<sequence>MPMPSPMIMTMLPHEQRCSGAQWSFENVSLAHSLLPLLALAIAPANVHPTPATIEVEMGQRAINHGGIGRSSRLGSVAERRSRKAKVGCSPARHH</sequence>
<dbReference type="EMBL" id="MCFL01000018">
    <property type="protein sequence ID" value="ORZ36101.1"/>
    <property type="molecule type" value="Genomic_DNA"/>
</dbReference>
<name>A0A1Y2HQM0_9FUNG</name>
<comment type="caution">
    <text evidence="2">The sequence shown here is derived from an EMBL/GenBank/DDBJ whole genome shotgun (WGS) entry which is preliminary data.</text>
</comment>
<gene>
    <name evidence="2" type="ORF">BCR44DRAFT_1432788</name>
</gene>
<evidence type="ECO:0000313" key="2">
    <source>
        <dbReference type="EMBL" id="ORZ36101.1"/>
    </source>
</evidence>
<evidence type="ECO:0000256" key="1">
    <source>
        <dbReference type="SAM" id="MobiDB-lite"/>
    </source>
</evidence>
<accession>A0A1Y2HQM0</accession>
<protein>
    <submittedName>
        <fullName evidence="2">Uncharacterized protein</fullName>
    </submittedName>
</protein>
<evidence type="ECO:0000313" key="3">
    <source>
        <dbReference type="Proteomes" id="UP000193411"/>
    </source>
</evidence>
<organism evidence="2 3">
    <name type="scientific">Catenaria anguillulae PL171</name>
    <dbReference type="NCBI Taxonomy" id="765915"/>
    <lineage>
        <taxon>Eukaryota</taxon>
        <taxon>Fungi</taxon>
        <taxon>Fungi incertae sedis</taxon>
        <taxon>Blastocladiomycota</taxon>
        <taxon>Blastocladiomycetes</taxon>
        <taxon>Blastocladiales</taxon>
        <taxon>Catenariaceae</taxon>
        <taxon>Catenaria</taxon>
    </lineage>
</organism>
<proteinExistence type="predicted"/>
<dbReference type="Proteomes" id="UP000193411">
    <property type="component" value="Unassembled WGS sequence"/>
</dbReference>
<feature type="compositionally biased region" description="Basic residues" evidence="1">
    <location>
        <begin position="81"/>
        <end position="95"/>
    </location>
</feature>
<reference evidence="2 3" key="1">
    <citation type="submission" date="2016-07" db="EMBL/GenBank/DDBJ databases">
        <title>Pervasive Adenine N6-methylation of Active Genes in Fungi.</title>
        <authorList>
            <consortium name="DOE Joint Genome Institute"/>
            <person name="Mondo S.J."/>
            <person name="Dannebaum R.O."/>
            <person name="Kuo R.C."/>
            <person name="Labutti K."/>
            <person name="Haridas S."/>
            <person name="Kuo A."/>
            <person name="Salamov A."/>
            <person name="Ahrendt S.R."/>
            <person name="Lipzen A."/>
            <person name="Sullivan W."/>
            <person name="Andreopoulos W.B."/>
            <person name="Clum A."/>
            <person name="Lindquist E."/>
            <person name="Daum C."/>
            <person name="Ramamoorthy G.K."/>
            <person name="Gryganskyi A."/>
            <person name="Culley D."/>
            <person name="Magnuson J.K."/>
            <person name="James T.Y."/>
            <person name="O'Malley M.A."/>
            <person name="Stajich J.E."/>
            <person name="Spatafora J.W."/>
            <person name="Visel A."/>
            <person name="Grigoriev I.V."/>
        </authorList>
    </citation>
    <scope>NUCLEOTIDE SEQUENCE [LARGE SCALE GENOMIC DNA]</scope>
    <source>
        <strain evidence="2 3">PL171</strain>
    </source>
</reference>